<evidence type="ECO:0000256" key="3">
    <source>
        <dbReference type="PROSITE-ProRule" id="PRU01211"/>
    </source>
</evidence>
<dbReference type="GO" id="GO:0004222">
    <property type="term" value="F:metalloendopeptidase activity"/>
    <property type="evidence" value="ECO:0007669"/>
    <property type="project" value="InterPro"/>
</dbReference>
<dbReference type="OrthoDB" id="6356110at2759"/>
<dbReference type="Proteomes" id="UP000675881">
    <property type="component" value="Chromosome 11"/>
</dbReference>
<protein>
    <submittedName>
        <fullName evidence="4">(salmon louse) hypothetical protein</fullName>
    </submittedName>
</protein>
<reference evidence="4" key="1">
    <citation type="submission" date="2021-02" db="EMBL/GenBank/DDBJ databases">
        <authorList>
            <person name="Bekaert M."/>
        </authorList>
    </citation>
    <scope>NUCLEOTIDE SEQUENCE</scope>
    <source>
        <strain evidence="4">IoA-00</strain>
    </source>
</reference>
<dbReference type="InterPro" id="IPR001254">
    <property type="entry name" value="Trypsin_dom"/>
</dbReference>
<dbReference type="InterPro" id="IPR009003">
    <property type="entry name" value="Peptidase_S1_PA"/>
</dbReference>
<comment type="cofactor">
    <cofactor evidence="1">
        <name>Zn(2+)</name>
        <dbReference type="ChEBI" id="CHEBI:29105"/>
    </cofactor>
</comment>
<evidence type="ECO:0000313" key="4">
    <source>
        <dbReference type="EMBL" id="CAF2811597.1"/>
    </source>
</evidence>
<comment type="caution">
    <text evidence="3">Lacks conserved residue(s) required for the propagation of feature annotation.</text>
</comment>
<evidence type="ECO:0000313" key="5">
    <source>
        <dbReference type="Proteomes" id="UP000675881"/>
    </source>
</evidence>
<dbReference type="Pfam" id="PF00089">
    <property type="entry name" value="Trypsin"/>
    <property type="match status" value="1"/>
</dbReference>
<dbReference type="InterPro" id="IPR001506">
    <property type="entry name" value="Peptidase_M12A"/>
</dbReference>
<dbReference type="PANTHER" id="PTHR24253:SF103">
    <property type="entry name" value="TRANSMEMBRANE PROTEASE SERINE 7"/>
    <property type="match status" value="1"/>
</dbReference>
<organism evidence="4 5">
    <name type="scientific">Lepeophtheirus salmonis</name>
    <name type="common">Salmon louse</name>
    <name type="synonym">Caligus salmonis</name>
    <dbReference type="NCBI Taxonomy" id="72036"/>
    <lineage>
        <taxon>Eukaryota</taxon>
        <taxon>Metazoa</taxon>
        <taxon>Ecdysozoa</taxon>
        <taxon>Arthropoda</taxon>
        <taxon>Crustacea</taxon>
        <taxon>Multicrustacea</taxon>
        <taxon>Hexanauplia</taxon>
        <taxon>Copepoda</taxon>
        <taxon>Siphonostomatoida</taxon>
        <taxon>Caligidae</taxon>
        <taxon>Lepeophtheirus</taxon>
    </lineage>
</organism>
<dbReference type="InterPro" id="IPR043504">
    <property type="entry name" value="Peptidase_S1_PA_chymotrypsin"/>
</dbReference>
<gene>
    <name evidence="4" type="ORF">LSAA_2964</name>
</gene>
<accession>A0A7R8H2C9</accession>
<keyword evidence="2" id="KW-1015">Disulfide bond</keyword>
<dbReference type="SUPFAM" id="SSF50494">
    <property type="entry name" value="Trypsin-like serine proteases"/>
    <property type="match status" value="1"/>
</dbReference>
<evidence type="ECO:0000256" key="2">
    <source>
        <dbReference type="ARBA" id="ARBA00023157"/>
    </source>
</evidence>
<dbReference type="PANTHER" id="PTHR24253">
    <property type="entry name" value="TRANSMEMBRANE PROTEASE SERINE"/>
    <property type="match status" value="1"/>
</dbReference>
<dbReference type="Gene3D" id="2.40.10.10">
    <property type="entry name" value="Trypsin-like serine proteases"/>
    <property type="match status" value="2"/>
</dbReference>
<dbReference type="AlphaFoldDB" id="A0A7R8H2C9"/>
<proteinExistence type="predicted"/>
<dbReference type="PROSITE" id="PS51864">
    <property type="entry name" value="ASTACIN"/>
    <property type="match status" value="1"/>
</dbReference>
<dbReference type="EMBL" id="HG994590">
    <property type="protein sequence ID" value="CAF2811597.1"/>
    <property type="molecule type" value="Genomic_DNA"/>
</dbReference>
<keyword evidence="5" id="KW-1185">Reference proteome</keyword>
<dbReference type="GO" id="GO:0004252">
    <property type="term" value="F:serine-type endopeptidase activity"/>
    <property type="evidence" value="ECO:0007669"/>
    <property type="project" value="InterPro"/>
</dbReference>
<name>A0A7R8H2C9_LEPSM</name>
<evidence type="ECO:0000256" key="1">
    <source>
        <dbReference type="ARBA" id="ARBA00001947"/>
    </source>
</evidence>
<sequence>MDIDTMKPLKVVSPEVEIGQRTAMSPLDVEKVNEMFKCPSKEGCGQSNFMKTSCGGTNINYTRESKPQEFPWNAYLVKSEGWKSLDCGGVLIKDNIFLFAASCFDGYSANEEYQPLEPVLSDGVVPICLPTNSSHYYEGRAATYTYVNNKTETERAMQVQKFSILKVVSNDGFGLKKENTKIVAKRGFQFDANEIVSGPLVMKENGDCTVIGISSKLNVSETNSNISDEISFTRVDQYLDWIEESIIKLLEQ</sequence>
<dbReference type="GO" id="GO:0006508">
    <property type="term" value="P:proteolysis"/>
    <property type="evidence" value="ECO:0007669"/>
    <property type="project" value="InterPro"/>
</dbReference>